<feature type="transmembrane region" description="Helical" evidence="1">
    <location>
        <begin position="76"/>
        <end position="96"/>
    </location>
</feature>
<name>A0A4R5V650_9RHOB</name>
<dbReference type="Proteomes" id="UP000295301">
    <property type="component" value="Unassembled WGS sequence"/>
</dbReference>
<feature type="transmembrane region" description="Helical" evidence="1">
    <location>
        <begin position="140"/>
        <end position="160"/>
    </location>
</feature>
<feature type="transmembrane region" description="Helical" evidence="1">
    <location>
        <begin position="20"/>
        <end position="40"/>
    </location>
</feature>
<dbReference type="EMBL" id="SMUV01000065">
    <property type="protein sequence ID" value="TDK47483.1"/>
    <property type="molecule type" value="Genomic_DNA"/>
</dbReference>
<gene>
    <name evidence="2" type="ORF">E1832_11415</name>
</gene>
<sequence length="223" mass="24060">MDLPFTQDAFFALFGQYNAAVWPLALLFYLLAALCVALMFRAGRWATLIVSGTLAAMWAVNGVGYHWIFFREINPAATVFAAVFVVQATLLIVLPVRSPTFRYAAEADARSGVGLLLILFATVLYPLWGWLAGHSWPNMPVFGVAPCPTTIFTVGVLLTGTWHVARWLLIVPGLWAAVGGSAAIFLGVPQDVALLATLAILILFAVGRLSGLRFARHVAADTV</sequence>
<dbReference type="RefSeq" id="WP_133359876.1">
    <property type="nucleotide sequence ID" value="NZ_SMUV01000065.1"/>
</dbReference>
<keyword evidence="1" id="KW-1133">Transmembrane helix</keyword>
<feature type="transmembrane region" description="Helical" evidence="1">
    <location>
        <begin position="167"/>
        <end position="186"/>
    </location>
</feature>
<evidence type="ECO:0000313" key="2">
    <source>
        <dbReference type="EMBL" id="TDK47483.1"/>
    </source>
</evidence>
<organism evidence="2 3">
    <name type="scientific">Antarcticimicrobium luteum</name>
    <dbReference type="NCBI Taxonomy" id="2547397"/>
    <lineage>
        <taxon>Bacteria</taxon>
        <taxon>Pseudomonadati</taxon>
        <taxon>Pseudomonadota</taxon>
        <taxon>Alphaproteobacteria</taxon>
        <taxon>Rhodobacterales</taxon>
        <taxon>Paracoccaceae</taxon>
        <taxon>Antarcticimicrobium</taxon>
    </lineage>
</organism>
<evidence type="ECO:0000313" key="3">
    <source>
        <dbReference type="Proteomes" id="UP000295301"/>
    </source>
</evidence>
<dbReference type="Pfam" id="PF19540">
    <property type="entry name" value="DUF6064"/>
    <property type="match status" value="1"/>
</dbReference>
<feature type="transmembrane region" description="Helical" evidence="1">
    <location>
        <begin position="47"/>
        <end position="70"/>
    </location>
</feature>
<dbReference type="InterPro" id="IPR045708">
    <property type="entry name" value="DUF6064"/>
</dbReference>
<feature type="transmembrane region" description="Helical" evidence="1">
    <location>
        <begin position="108"/>
        <end position="128"/>
    </location>
</feature>
<evidence type="ECO:0000256" key="1">
    <source>
        <dbReference type="SAM" id="Phobius"/>
    </source>
</evidence>
<proteinExistence type="predicted"/>
<dbReference type="OrthoDB" id="1437042at2"/>
<keyword evidence="1" id="KW-0812">Transmembrane</keyword>
<keyword evidence="3" id="KW-1185">Reference proteome</keyword>
<dbReference type="AlphaFoldDB" id="A0A4R5V650"/>
<accession>A0A4R5V650</accession>
<comment type="caution">
    <text evidence="2">The sequence shown here is derived from an EMBL/GenBank/DDBJ whole genome shotgun (WGS) entry which is preliminary data.</text>
</comment>
<feature type="transmembrane region" description="Helical" evidence="1">
    <location>
        <begin position="192"/>
        <end position="209"/>
    </location>
</feature>
<protein>
    <submittedName>
        <fullName evidence="2">Uncharacterized protein</fullName>
    </submittedName>
</protein>
<reference evidence="2 3" key="1">
    <citation type="submission" date="2019-03" db="EMBL/GenBank/DDBJ databases">
        <title>Ruegeria lutea sp. nov., a novel strain, isolated from marine sediment, the Masan Bay, South Korea.</title>
        <authorList>
            <person name="Kim J."/>
            <person name="Kim D.-Y."/>
            <person name="Lee S.-S."/>
        </authorList>
    </citation>
    <scope>NUCLEOTIDE SEQUENCE [LARGE SCALE GENOMIC DNA]</scope>
    <source>
        <strain evidence="2 3">318-1</strain>
    </source>
</reference>
<keyword evidence="1" id="KW-0472">Membrane</keyword>